<evidence type="ECO:0000259" key="3">
    <source>
        <dbReference type="PROSITE" id="PS50106"/>
    </source>
</evidence>
<dbReference type="PANTHER" id="PTHR46360:SF1">
    <property type="entry name" value="DISKS LARGE HOMOLOG 5"/>
    <property type="match status" value="1"/>
</dbReference>
<feature type="compositionally biased region" description="Low complexity" evidence="1">
    <location>
        <begin position="255"/>
        <end position="267"/>
    </location>
</feature>
<dbReference type="Gene3D" id="2.30.30.40">
    <property type="entry name" value="SH3 Domains"/>
    <property type="match status" value="1"/>
</dbReference>
<feature type="compositionally biased region" description="Polar residues" evidence="1">
    <location>
        <begin position="479"/>
        <end position="488"/>
    </location>
</feature>
<dbReference type="CDD" id="cd06767">
    <property type="entry name" value="PDZ3_DLG5-like"/>
    <property type="match status" value="1"/>
</dbReference>
<evidence type="ECO:0000259" key="2">
    <source>
        <dbReference type="PROSITE" id="PS50052"/>
    </source>
</evidence>
<dbReference type="PANTHER" id="PTHR46360">
    <property type="entry name" value="DISKS LARGE HOMOLOG 5"/>
    <property type="match status" value="1"/>
</dbReference>
<keyword evidence="4" id="KW-1185">Reference proteome</keyword>
<dbReference type="Pfam" id="PF00595">
    <property type="entry name" value="PDZ"/>
    <property type="match status" value="1"/>
</dbReference>
<feature type="region of interest" description="Disordered" evidence="1">
    <location>
        <begin position="459"/>
        <end position="504"/>
    </location>
</feature>
<dbReference type="InterPro" id="IPR036028">
    <property type="entry name" value="SH3-like_dom_sf"/>
</dbReference>
<dbReference type="InterPro" id="IPR001478">
    <property type="entry name" value="PDZ"/>
</dbReference>
<gene>
    <name evidence="5" type="primary">LOC101848379</name>
</gene>
<evidence type="ECO:0000313" key="5">
    <source>
        <dbReference type="RefSeq" id="XP_012942925.1"/>
    </source>
</evidence>
<feature type="domain" description="Guanylate kinase-like" evidence="2">
    <location>
        <begin position="754"/>
        <end position="920"/>
    </location>
</feature>
<reference evidence="5" key="1">
    <citation type="submission" date="2025-08" db="UniProtKB">
        <authorList>
            <consortium name="RefSeq"/>
        </authorList>
    </citation>
    <scope>IDENTIFICATION</scope>
</reference>
<dbReference type="SUPFAM" id="SSF52540">
    <property type="entry name" value="P-loop containing nucleoside triphosphate hydrolases"/>
    <property type="match status" value="1"/>
</dbReference>
<dbReference type="SMART" id="SM00228">
    <property type="entry name" value="PDZ"/>
    <property type="match status" value="2"/>
</dbReference>
<feature type="compositionally biased region" description="Low complexity" evidence="1">
    <location>
        <begin position="118"/>
        <end position="132"/>
    </location>
</feature>
<dbReference type="Gene3D" id="3.40.50.300">
    <property type="entry name" value="P-loop containing nucleotide triphosphate hydrolases"/>
    <property type="match status" value="1"/>
</dbReference>
<dbReference type="RefSeq" id="XP_012942925.1">
    <property type="nucleotide sequence ID" value="XM_013087471.2"/>
</dbReference>
<proteinExistence type="predicted"/>
<dbReference type="InterPro" id="IPR008145">
    <property type="entry name" value="GK/Ca_channel_bsu"/>
</dbReference>
<feature type="compositionally biased region" description="Basic residues" evidence="1">
    <location>
        <begin position="702"/>
        <end position="712"/>
    </location>
</feature>
<feature type="region of interest" description="Disordered" evidence="1">
    <location>
        <begin position="1"/>
        <end position="143"/>
    </location>
</feature>
<feature type="domain" description="PDZ" evidence="3">
    <location>
        <begin position="509"/>
        <end position="588"/>
    </location>
</feature>
<dbReference type="GeneID" id="101848379"/>
<dbReference type="SUPFAM" id="SSF50044">
    <property type="entry name" value="SH3-domain"/>
    <property type="match status" value="1"/>
</dbReference>
<feature type="domain" description="PDZ" evidence="3">
    <location>
        <begin position="377"/>
        <end position="456"/>
    </location>
</feature>
<name>A0ABM1A8L9_APLCA</name>
<dbReference type="PROSITE" id="PS50106">
    <property type="entry name" value="PDZ"/>
    <property type="match status" value="2"/>
</dbReference>
<dbReference type="SUPFAM" id="SSF50156">
    <property type="entry name" value="PDZ domain-like"/>
    <property type="match status" value="2"/>
</dbReference>
<feature type="region of interest" description="Disordered" evidence="1">
    <location>
        <begin position="323"/>
        <end position="345"/>
    </location>
</feature>
<feature type="compositionally biased region" description="Basic residues" evidence="1">
    <location>
        <begin position="97"/>
        <end position="106"/>
    </location>
</feature>
<dbReference type="InterPro" id="IPR008144">
    <property type="entry name" value="Guanylate_kin-like_dom"/>
</dbReference>
<dbReference type="InterPro" id="IPR053004">
    <property type="entry name" value="MAGUK_Signaling_Regulators"/>
</dbReference>
<dbReference type="Gene3D" id="2.30.42.10">
    <property type="match status" value="2"/>
</dbReference>
<dbReference type="SMART" id="SM00072">
    <property type="entry name" value="GuKc"/>
    <property type="match status" value="1"/>
</dbReference>
<sequence length="934" mass="103393">MAPMYGTLPSSHKPTGGTQRGSLVSPPHVHIPGPAPPVPADFRFEGHRMPQKGTQAKSRRPTSAPHKPEKHWHNPPPAAFNWPAGRVASESPVNHPHASHQHHQHHPTLGAVATRFASPPAGHSPSGPVSGGQLPPGSYPMVGSVGAPHHQMVMGPAGYGGRPGSLEVPQPLKMADVMGEGPDRQQRFSSPVGPSLVSSRPPNYYQHHQHPSSTLRSSPLSSSSQHASLSSPIGSFPGDMDHDRPVSFHGAPGDRYSSPSPSQRSYSTLDRLTPTFNEDLYTSRLARNSPRGRPFLEEEGRQTAFTKRDKVIERIRIPSSTSVNTKSGSVEIVSGRSSPGSPMFPLDHRGSLKYKCCPSSDEYIYRRKTPSHHETRDITFEKSSKPVGFKIQRGPSGGIFVSSVNDNSMAAQAGLVIGDQLLEVCGINMRNANYDHATTVLRQCGDNLTMKVQYNPEKYNEHQDASSSTSINSSLATSPTHSSQNNGDKSTKHGRGQGFGEVPTDGRRFLTLKKSNPNMIGPGFSFIGGNAVGIFVHEVYPDCFVGGTVLLQRGDHILEFNSVDFRAVTAEKAMVELNRPCATMTLCVFLNFAKYNKIQQLPCDSFYIRANFERASETEEELDFHRDDVMFVENSLYKNQLGTWFAWLVNEQGVKLKGGVIPSRIRLEDEMVLRRTHSESWSLHESDDLKGSRRGSASARRSFFRRKRHHRNNSKDSHEFGSLSDASLSSDSVPILDDSILGYTQVEKIELKTTRPVVLLAPLAEALIRKLVAESPDKYSYCQPAPMRASPATMEQSLAEGVLIDYWKEEEVYQCVRAAAVKDICDREVHCLLSVSPAAIERMHQSKVYPITIFVRHKSSKQIRDIRDPQFHKERASNKVAKELLEQFHKVEVEYQHLFSAIIQGGNLAEMCRHIQTVIATEQKKAIWVTSHVV</sequence>
<protein>
    <submittedName>
        <fullName evidence="5">Disks large homolog 5</fullName>
    </submittedName>
</protein>
<dbReference type="PROSITE" id="PS50052">
    <property type="entry name" value="GUANYLATE_KINASE_2"/>
    <property type="match status" value="1"/>
</dbReference>
<feature type="compositionally biased region" description="Polar residues" evidence="1">
    <location>
        <begin position="8"/>
        <end position="22"/>
    </location>
</feature>
<dbReference type="Proteomes" id="UP000694888">
    <property type="component" value="Unplaced"/>
</dbReference>
<evidence type="ECO:0000256" key="1">
    <source>
        <dbReference type="SAM" id="MobiDB-lite"/>
    </source>
</evidence>
<dbReference type="InterPro" id="IPR027417">
    <property type="entry name" value="P-loop_NTPase"/>
</dbReference>
<organism evidence="4 5">
    <name type="scientific">Aplysia californica</name>
    <name type="common">California sea hare</name>
    <dbReference type="NCBI Taxonomy" id="6500"/>
    <lineage>
        <taxon>Eukaryota</taxon>
        <taxon>Metazoa</taxon>
        <taxon>Spiralia</taxon>
        <taxon>Lophotrochozoa</taxon>
        <taxon>Mollusca</taxon>
        <taxon>Gastropoda</taxon>
        <taxon>Heterobranchia</taxon>
        <taxon>Euthyneura</taxon>
        <taxon>Tectipleura</taxon>
        <taxon>Aplysiida</taxon>
        <taxon>Aplysioidea</taxon>
        <taxon>Aplysiidae</taxon>
        <taxon>Aplysia</taxon>
    </lineage>
</organism>
<accession>A0ABM1A8L9</accession>
<evidence type="ECO:0000313" key="4">
    <source>
        <dbReference type="Proteomes" id="UP000694888"/>
    </source>
</evidence>
<feature type="region of interest" description="Disordered" evidence="1">
    <location>
        <begin position="176"/>
        <end position="273"/>
    </location>
</feature>
<dbReference type="Pfam" id="PF00625">
    <property type="entry name" value="Guanylate_kin"/>
    <property type="match status" value="1"/>
</dbReference>
<feature type="compositionally biased region" description="Low complexity" evidence="1">
    <location>
        <begin position="465"/>
        <end position="478"/>
    </location>
</feature>
<dbReference type="InterPro" id="IPR036034">
    <property type="entry name" value="PDZ_sf"/>
</dbReference>
<feature type="region of interest" description="Disordered" evidence="1">
    <location>
        <begin position="699"/>
        <end position="730"/>
    </location>
</feature>
<feature type="compositionally biased region" description="Low complexity" evidence="1">
    <location>
        <begin position="211"/>
        <end position="232"/>
    </location>
</feature>